<accession>A0A0R2JC21</accession>
<reference evidence="1 2" key="1">
    <citation type="journal article" date="2015" name="Genome Announc.">
        <title>Expanding the biotechnology potential of lactobacilli through comparative genomics of 213 strains and associated genera.</title>
        <authorList>
            <person name="Sun Z."/>
            <person name="Harris H.M."/>
            <person name="McCann A."/>
            <person name="Guo C."/>
            <person name="Argimon S."/>
            <person name="Zhang W."/>
            <person name="Yang X."/>
            <person name="Jeffery I.B."/>
            <person name="Cooney J.C."/>
            <person name="Kagawa T.F."/>
            <person name="Liu W."/>
            <person name="Song Y."/>
            <person name="Salvetti E."/>
            <person name="Wrobel A."/>
            <person name="Rasinkangas P."/>
            <person name="Parkhill J."/>
            <person name="Rea M.C."/>
            <person name="O'Sullivan O."/>
            <person name="Ritari J."/>
            <person name="Douillard F.P."/>
            <person name="Paul Ross R."/>
            <person name="Yang R."/>
            <person name="Briner A.E."/>
            <person name="Felis G.E."/>
            <person name="de Vos W.M."/>
            <person name="Barrangou R."/>
            <person name="Klaenhammer T.R."/>
            <person name="Caufield P.W."/>
            <person name="Cui Y."/>
            <person name="Zhang H."/>
            <person name="O'Toole P.W."/>
        </authorList>
    </citation>
    <scope>NUCLEOTIDE SEQUENCE [LARGE SCALE GENOMIC DNA]</scope>
    <source>
        <strain evidence="1 2">DSM 20593</strain>
    </source>
</reference>
<dbReference type="AlphaFoldDB" id="A0A0R2JC21"/>
<name>A0A0R2JC21_9LACO</name>
<evidence type="ECO:0000313" key="1">
    <source>
        <dbReference type="EMBL" id="KRN74827.1"/>
    </source>
</evidence>
<proteinExistence type="predicted"/>
<comment type="caution">
    <text evidence="1">The sequence shown here is derived from an EMBL/GenBank/DDBJ whole genome shotgun (WGS) entry which is preliminary data.</text>
</comment>
<keyword evidence="2" id="KW-1185">Reference proteome</keyword>
<gene>
    <name evidence="1" type="ORF">IV73_GL001104</name>
</gene>
<protein>
    <submittedName>
        <fullName evidence="1">Uncharacterized protein</fullName>
    </submittedName>
</protein>
<dbReference type="EMBL" id="JQBP01000005">
    <property type="protein sequence ID" value="KRN74827.1"/>
    <property type="molecule type" value="Genomic_DNA"/>
</dbReference>
<dbReference type="Proteomes" id="UP000051655">
    <property type="component" value="Unassembled WGS sequence"/>
</dbReference>
<sequence length="171" mass="20412">MQTFLIYPYYTRQNQRTFAIVNQNQQIKYWVTRYQTSGNCRINDDQAQTIASIYATDHYLWPNFKIQTQQQTVRGYNLSPSNQPFYLIWRFGWWIRLKPQTQTYHFYRGFQLIASAQPNAKGILQVTIHQSAPLPTIFMLIIFLDHVQKIEILSPDRKWQPQIQTTTTPHP</sequence>
<organism evidence="1 2">
    <name type="scientific">Weissella kandleri</name>
    <dbReference type="NCBI Taxonomy" id="1616"/>
    <lineage>
        <taxon>Bacteria</taxon>
        <taxon>Bacillati</taxon>
        <taxon>Bacillota</taxon>
        <taxon>Bacilli</taxon>
        <taxon>Lactobacillales</taxon>
        <taxon>Lactobacillaceae</taxon>
        <taxon>Weissella</taxon>
    </lineage>
</organism>
<dbReference type="RefSeq" id="WP_057755955.1">
    <property type="nucleotide sequence ID" value="NZ_JQBP01000005.1"/>
</dbReference>
<evidence type="ECO:0000313" key="2">
    <source>
        <dbReference type="Proteomes" id="UP000051655"/>
    </source>
</evidence>
<dbReference type="PATRIC" id="fig|1616.3.peg.1134"/>